<dbReference type="SMART" id="SM00382">
    <property type="entry name" value="AAA"/>
    <property type="match status" value="1"/>
</dbReference>
<sequence length="307" mass="35035">MQNRRTLDQFENELEAIGYITERNDRIALTAYLATELGKPLLISGPAGVGKTEIAKVLSQVLDAPLIRLQCYEGLDETKALYEWNYQRQLLKIQMGREHLQEADLFSTNYLLPRPLLQALLSEKRSVLLIDEIDKTDSEFEAFLFELLGEFQVTIPEMGTIRAKERPMVVLTSNGERELSDGLKRRCIFLYVEPPSVNKEVRILRAKVPDLPEQLALEVARAVNVLRERLSLNKIPSVSETMDWAKALLVMGKTGLDPAWVDATLTLLLKSQDDVELFYREMGAERLLFESSKMAQGERHVHGHQQR</sequence>
<dbReference type="RefSeq" id="WP_073028354.1">
    <property type="nucleotide sequence ID" value="NZ_FQXJ01000004.1"/>
</dbReference>
<evidence type="ECO:0000313" key="3">
    <source>
        <dbReference type="Proteomes" id="UP000183954"/>
    </source>
</evidence>
<gene>
    <name evidence="2" type="ORF">SAMN02746098_01032</name>
</gene>
<dbReference type="InterPro" id="IPR011704">
    <property type="entry name" value="ATPase_dyneun-rel_AAA"/>
</dbReference>
<dbReference type="SUPFAM" id="SSF52540">
    <property type="entry name" value="P-loop containing nucleoside triphosphate hydrolases"/>
    <property type="match status" value="1"/>
</dbReference>
<dbReference type="STRING" id="1121420.SAMN02746098_01032"/>
<dbReference type="Gene3D" id="3.40.50.300">
    <property type="entry name" value="P-loop containing nucleotide triphosphate hydrolases"/>
    <property type="match status" value="1"/>
</dbReference>
<feature type="domain" description="AAA+ ATPase" evidence="1">
    <location>
        <begin position="37"/>
        <end position="193"/>
    </location>
</feature>
<reference evidence="3" key="1">
    <citation type="submission" date="2016-11" db="EMBL/GenBank/DDBJ databases">
        <authorList>
            <person name="Varghese N."/>
            <person name="Submissions S."/>
        </authorList>
    </citation>
    <scope>NUCLEOTIDE SEQUENCE [LARGE SCALE GENOMIC DNA]</scope>
    <source>
        <strain evidence="3">DSM 15449</strain>
    </source>
</reference>
<keyword evidence="3" id="KW-1185">Reference proteome</keyword>
<accession>A0A1M5UQS9</accession>
<dbReference type="GO" id="GO:0016887">
    <property type="term" value="F:ATP hydrolysis activity"/>
    <property type="evidence" value="ECO:0007669"/>
    <property type="project" value="InterPro"/>
</dbReference>
<dbReference type="EMBL" id="FQXJ01000004">
    <property type="protein sequence ID" value="SHH65043.1"/>
    <property type="molecule type" value="Genomic_DNA"/>
</dbReference>
<dbReference type="CDD" id="cd00009">
    <property type="entry name" value="AAA"/>
    <property type="match status" value="1"/>
</dbReference>
<dbReference type="OrthoDB" id="9783370at2"/>
<dbReference type="PANTHER" id="PTHR42759">
    <property type="entry name" value="MOXR FAMILY PROTEIN"/>
    <property type="match status" value="1"/>
</dbReference>
<dbReference type="InterPro" id="IPR050764">
    <property type="entry name" value="CbbQ/NirQ/NorQ/GpvN"/>
</dbReference>
<dbReference type="GO" id="GO:0005524">
    <property type="term" value="F:ATP binding"/>
    <property type="evidence" value="ECO:0007669"/>
    <property type="project" value="InterPro"/>
</dbReference>
<evidence type="ECO:0000259" key="1">
    <source>
        <dbReference type="SMART" id="SM00382"/>
    </source>
</evidence>
<dbReference type="Pfam" id="PF07728">
    <property type="entry name" value="AAA_5"/>
    <property type="match status" value="1"/>
</dbReference>
<dbReference type="InterPro" id="IPR003593">
    <property type="entry name" value="AAA+_ATPase"/>
</dbReference>
<dbReference type="AlphaFoldDB" id="A0A1M5UQS9"/>
<evidence type="ECO:0000313" key="2">
    <source>
        <dbReference type="EMBL" id="SHH65043.1"/>
    </source>
</evidence>
<dbReference type="InterPro" id="IPR027417">
    <property type="entry name" value="P-loop_NTPase"/>
</dbReference>
<dbReference type="PANTHER" id="PTHR42759:SF1">
    <property type="entry name" value="MAGNESIUM-CHELATASE SUBUNIT CHLD"/>
    <property type="match status" value="1"/>
</dbReference>
<name>A0A1M5UQS9_9FIRM</name>
<organism evidence="2 3">
    <name type="scientific">Desulfosporosinus lacus DSM 15449</name>
    <dbReference type="NCBI Taxonomy" id="1121420"/>
    <lineage>
        <taxon>Bacteria</taxon>
        <taxon>Bacillati</taxon>
        <taxon>Bacillota</taxon>
        <taxon>Clostridia</taxon>
        <taxon>Eubacteriales</taxon>
        <taxon>Desulfitobacteriaceae</taxon>
        <taxon>Desulfosporosinus</taxon>
    </lineage>
</organism>
<protein>
    <submittedName>
        <fullName evidence="2">MoxR-like ATPase</fullName>
    </submittedName>
</protein>
<dbReference type="Proteomes" id="UP000183954">
    <property type="component" value="Unassembled WGS sequence"/>
</dbReference>
<proteinExistence type="predicted"/>